<evidence type="ECO:0000259" key="3">
    <source>
        <dbReference type="PROSITE" id="PS51135"/>
    </source>
</evidence>
<comment type="caution">
    <text evidence="4">The sequence shown here is derived from an EMBL/GenBank/DDBJ whole genome shotgun (WGS) entry which is preliminary data.</text>
</comment>
<evidence type="ECO:0000256" key="2">
    <source>
        <dbReference type="PROSITE-ProRule" id="PRU00447"/>
    </source>
</evidence>
<protein>
    <recommendedName>
        <fullName evidence="3">CIDE-N domain-containing protein</fullName>
    </recommendedName>
</protein>
<dbReference type="SUPFAM" id="SSF54277">
    <property type="entry name" value="CAD &amp; PB1 domains"/>
    <property type="match status" value="1"/>
</dbReference>
<dbReference type="PROSITE" id="PS51135">
    <property type="entry name" value="CIDE_N"/>
    <property type="match status" value="1"/>
</dbReference>
<proteinExistence type="predicted"/>
<dbReference type="Pfam" id="PF02017">
    <property type="entry name" value="CIDE-N"/>
    <property type="match status" value="1"/>
</dbReference>
<dbReference type="PANTHER" id="PTHR12306">
    <property type="entry name" value="CELL DEATH ACTIVATOR CIDE"/>
    <property type="match status" value="1"/>
</dbReference>
<name>A0A9Q1ICU7_SYNKA</name>
<evidence type="ECO:0000313" key="4">
    <source>
        <dbReference type="EMBL" id="KAJ8337108.1"/>
    </source>
</evidence>
<dbReference type="InterPro" id="IPR003508">
    <property type="entry name" value="CIDE-N_dom"/>
</dbReference>
<sequence length="74" mass="8209">MEYAKMFFPVYVMRKVSLVGTSLSHRVLPMAMASPRPFKVSTHNRCQKKGVMVTSLNDLLDKTASAFPADLSSS</sequence>
<dbReference type="Gene3D" id="3.10.20.10">
    <property type="match status" value="1"/>
</dbReference>
<reference evidence="4" key="1">
    <citation type="journal article" date="2023" name="Science">
        <title>Genome structures resolve the early diversification of teleost fishes.</title>
        <authorList>
            <person name="Parey E."/>
            <person name="Louis A."/>
            <person name="Montfort J."/>
            <person name="Bouchez O."/>
            <person name="Roques C."/>
            <person name="Iampietro C."/>
            <person name="Lluch J."/>
            <person name="Castinel A."/>
            <person name="Donnadieu C."/>
            <person name="Desvignes T."/>
            <person name="Floi Bucao C."/>
            <person name="Jouanno E."/>
            <person name="Wen M."/>
            <person name="Mejri S."/>
            <person name="Dirks R."/>
            <person name="Jansen H."/>
            <person name="Henkel C."/>
            <person name="Chen W.J."/>
            <person name="Zahm M."/>
            <person name="Cabau C."/>
            <person name="Klopp C."/>
            <person name="Thompson A.W."/>
            <person name="Robinson-Rechavi M."/>
            <person name="Braasch I."/>
            <person name="Lecointre G."/>
            <person name="Bobe J."/>
            <person name="Postlethwait J.H."/>
            <person name="Berthelot C."/>
            <person name="Roest Crollius H."/>
            <person name="Guiguen Y."/>
        </authorList>
    </citation>
    <scope>NUCLEOTIDE SEQUENCE</scope>
    <source>
        <strain evidence="4">WJC10195</strain>
    </source>
</reference>
<evidence type="ECO:0000313" key="5">
    <source>
        <dbReference type="Proteomes" id="UP001152622"/>
    </source>
</evidence>
<keyword evidence="5" id="KW-1185">Reference proteome</keyword>
<organism evidence="4 5">
    <name type="scientific">Synaphobranchus kaupii</name>
    <name type="common">Kaup's arrowtooth eel</name>
    <dbReference type="NCBI Taxonomy" id="118154"/>
    <lineage>
        <taxon>Eukaryota</taxon>
        <taxon>Metazoa</taxon>
        <taxon>Chordata</taxon>
        <taxon>Craniata</taxon>
        <taxon>Vertebrata</taxon>
        <taxon>Euteleostomi</taxon>
        <taxon>Actinopterygii</taxon>
        <taxon>Neopterygii</taxon>
        <taxon>Teleostei</taxon>
        <taxon>Anguilliformes</taxon>
        <taxon>Synaphobranchidae</taxon>
        <taxon>Synaphobranchus</taxon>
    </lineage>
</organism>
<dbReference type="GO" id="GO:0042981">
    <property type="term" value="P:regulation of apoptotic process"/>
    <property type="evidence" value="ECO:0007669"/>
    <property type="project" value="TreeGrafter"/>
</dbReference>
<accession>A0A9Q1ICU7</accession>
<gene>
    <name evidence="4" type="ORF">SKAU_G00383280</name>
</gene>
<dbReference type="GO" id="GO:0006915">
    <property type="term" value="P:apoptotic process"/>
    <property type="evidence" value="ECO:0007669"/>
    <property type="project" value="UniProtKB-UniRule"/>
</dbReference>
<dbReference type="PANTHER" id="PTHR12306:SF8">
    <property type="entry name" value="LIPID TRANSFERASE CIDEA"/>
    <property type="match status" value="1"/>
</dbReference>
<dbReference type="Proteomes" id="UP001152622">
    <property type="component" value="Chromosome 19"/>
</dbReference>
<dbReference type="EMBL" id="JAINUF010000019">
    <property type="protein sequence ID" value="KAJ8337108.1"/>
    <property type="molecule type" value="Genomic_DNA"/>
</dbReference>
<dbReference type="AlphaFoldDB" id="A0A9Q1ICU7"/>
<keyword evidence="1 2" id="KW-0053">Apoptosis</keyword>
<evidence type="ECO:0000256" key="1">
    <source>
        <dbReference type="ARBA" id="ARBA00022703"/>
    </source>
</evidence>
<feature type="domain" description="CIDE-N" evidence="3">
    <location>
        <begin position="34"/>
        <end position="74"/>
    </location>
</feature>